<evidence type="ECO:0000313" key="3">
    <source>
        <dbReference type="Proteomes" id="UP000785679"/>
    </source>
</evidence>
<gene>
    <name evidence="2" type="ORF">FGO68_gene15875</name>
</gene>
<evidence type="ECO:0000313" key="2">
    <source>
        <dbReference type="EMBL" id="TNV84825.1"/>
    </source>
</evidence>
<keyword evidence="1" id="KW-0472">Membrane</keyword>
<dbReference type="EMBL" id="RRYP01002389">
    <property type="protein sequence ID" value="TNV84825.1"/>
    <property type="molecule type" value="Genomic_DNA"/>
</dbReference>
<accession>A0A8J8P2I1</accession>
<sequence>MTQAMLLSRNRFLSMKQIVGILYITSQFALNFMFQILIAPHQIIQRFLSIFKLYVLVVFKFYLKVYYSIFDQDSFIQGKPSLALSSFLEPRRTQCLLQLNLTNFLIFLSNKYFIGQYICFLQLRLAYF</sequence>
<comment type="caution">
    <text evidence="2">The sequence shown here is derived from an EMBL/GenBank/DDBJ whole genome shotgun (WGS) entry which is preliminary data.</text>
</comment>
<feature type="transmembrane region" description="Helical" evidence="1">
    <location>
        <begin position="21"/>
        <end position="38"/>
    </location>
</feature>
<reference evidence="2" key="1">
    <citation type="submission" date="2019-06" db="EMBL/GenBank/DDBJ databases">
        <authorList>
            <person name="Zheng W."/>
        </authorList>
    </citation>
    <scope>NUCLEOTIDE SEQUENCE</scope>
    <source>
        <strain evidence="2">QDHG01</strain>
    </source>
</reference>
<evidence type="ECO:0008006" key="4">
    <source>
        <dbReference type="Google" id="ProtNLM"/>
    </source>
</evidence>
<dbReference type="Proteomes" id="UP000785679">
    <property type="component" value="Unassembled WGS sequence"/>
</dbReference>
<organism evidence="2 3">
    <name type="scientific">Halteria grandinella</name>
    <dbReference type="NCBI Taxonomy" id="5974"/>
    <lineage>
        <taxon>Eukaryota</taxon>
        <taxon>Sar</taxon>
        <taxon>Alveolata</taxon>
        <taxon>Ciliophora</taxon>
        <taxon>Intramacronucleata</taxon>
        <taxon>Spirotrichea</taxon>
        <taxon>Stichotrichia</taxon>
        <taxon>Sporadotrichida</taxon>
        <taxon>Halteriidae</taxon>
        <taxon>Halteria</taxon>
    </lineage>
</organism>
<proteinExistence type="predicted"/>
<protein>
    <recommendedName>
        <fullName evidence="4">Transmembrane protein</fullName>
    </recommendedName>
</protein>
<dbReference type="AlphaFoldDB" id="A0A8J8P2I1"/>
<evidence type="ECO:0000256" key="1">
    <source>
        <dbReference type="SAM" id="Phobius"/>
    </source>
</evidence>
<keyword evidence="1" id="KW-1133">Transmembrane helix</keyword>
<keyword evidence="3" id="KW-1185">Reference proteome</keyword>
<name>A0A8J8P2I1_HALGN</name>
<keyword evidence="1" id="KW-0812">Transmembrane</keyword>
<feature type="transmembrane region" description="Helical" evidence="1">
    <location>
        <begin position="44"/>
        <end position="63"/>
    </location>
</feature>